<dbReference type="Proteomes" id="UP001213799">
    <property type="component" value="Unassembled WGS sequence"/>
</dbReference>
<accession>A0AAD6H3A8</accession>
<evidence type="ECO:0000256" key="1">
    <source>
        <dbReference type="SAM" id="Phobius"/>
    </source>
</evidence>
<dbReference type="GeneID" id="81586877"/>
<gene>
    <name evidence="2" type="ORF">N7537_005578</name>
</gene>
<dbReference type="EMBL" id="JAQJAE010000003">
    <property type="protein sequence ID" value="KAJ5602622.1"/>
    <property type="molecule type" value="Genomic_DNA"/>
</dbReference>
<keyword evidence="1" id="KW-0472">Membrane</keyword>
<keyword evidence="1" id="KW-1133">Transmembrane helix</keyword>
<dbReference type="RefSeq" id="XP_056752420.1">
    <property type="nucleotide sequence ID" value="XM_056896635.1"/>
</dbReference>
<reference evidence="2" key="1">
    <citation type="journal article" date="2023" name="IMA Fungus">
        <title>Comparative genomic study of the Penicillium genus elucidates a diverse pangenome and 15 lateral gene transfer events.</title>
        <authorList>
            <person name="Petersen C."/>
            <person name="Sorensen T."/>
            <person name="Nielsen M.R."/>
            <person name="Sondergaard T.E."/>
            <person name="Sorensen J.L."/>
            <person name="Fitzpatrick D.A."/>
            <person name="Frisvad J.C."/>
            <person name="Nielsen K.L."/>
        </authorList>
    </citation>
    <scope>NUCLEOTIDE SEQUENCE</scope>
    <source>
        <strain evidence="2">IBT 12815</strain>
    </source>
</reference>
<evidence type="ECO:0000313" key="3">
    <source>
        <dbReference type="Proteomes" id="UP001213799"/>
    </source>
</evidence>
<keyword evidence="1" id="KW-0812">Transmembrane</keyword>
<feature type="transmembrane region" description="Helical" evidence="1">
    <location>
        <begin position="43"/>
        <end position="64"/>
    </location>
</feature>
<proteinExistence type="predicted"/>
<comment type="caution">
    <text evidence="2">The sequence shown here is derived from an EMBL/GenBank/DDBJ whole genome shotgun (WGS) entry which is preliminary data.</text>
</comment>
<evidence type="ECO:0000313" key="2">
    <source>
        <dbReference type="EMBL" id="KAJ5602622.1"/>
    </source>
</evidence>
<reference evidence="2" key="2">
    <citation type="submission" date="2023-01" db="EMBL/GenBank/DDBJ databases">
        <authorList>
            <person name="Petersen C."/>
        </authorList>
    </citation>
    <scope>NUCLEOTIDE SEQUENCE</scope>
    <source>
        <strain evidence="2">IBT 12815</strain>
    </source>
</reference>
<sequence length="122" mass="13502">MENSSLDNVARDPLREFIIPNHGQRWIISITTLIPIAYANRSLLGQGLMCLGLMIGTLVAEAFFSGRLEDEIIGRIRAEKDSTRDANLVLECLVRFDVILISPSSSLKQYSPVTLDAAQGIR</sequence>
<organism evidence="2 3">
    <name type="scientific">Penicillium hordei</name>
    <dbReference type="NCBI Taxonomy" id="40994"/>
    <lineage>
        <taxon>Eukaryota</taxon>
        <taxon>Fungi</taxon>
        <taxon>Dikarya</taxon>
        <taxon>Ascomycota</taxon>
        <taxon>Pezizomycotina</taxon>
        <taxon>Eurotiomycetes</taxon>
        <taxon>Eurotiomycetidae</taxon>
        <taxon>Eurotiales</taxon>
        <taxon>Aspergillaceae</taxon>
        <taxon>Penicillium</taxon>
    </lineage>
</organism>
<dbReference type="AlphaFoldDB" id="A0AAD6H3A8"/>
<keyword evidence="3" id="KW-1185">Reference proteome</keyword>
<name>A0AAD6H3A8_9EURO</name>
<protein>
    <submittedName>
        <fullName evidence="2">Uncharacterized protein</fullName>
    </submittedName>
</protein>